<dbReference type="Pfam" id="PF06553">
    <property type="entry name" value="BNIP3"/>
    <property type="match status" value="1"/>
</dbReference>
<comment type="similarity">
    <text evidence="3">Belongs to the NIP3 family.</text>
</comment>
<sequence>MFALNVCPQWCAKHYGKGPQRVQRSLRPTVPAGSSQSGAEEPAGSWVELHFSNNGHGSSVPASVAIYYGEIEKILLDAHHESGRSQEEKPALSLRKIMLREGKKF</sequence>
<evidence type="ECO:0000256" key="6">
    <source>
        <dbReference type="ARBA" id="ARBA00022989"/>
    </source>
</evidence>
<evidence type="ECO:0000256" key="1">
    <source>
        <dbReference type="ARBA" id="ARBA00004167"/>
    </source>
</evidence>
<evidence type="ECO:0000256" key="7">
    <source>
        <dbReference type="ARBA" id="ARBA00023128"/>
    </source>
</evidence>
<dbReference type="Proteomes" id="UP000694387">
    <property type="component" value="Chromosome 10"/>
</dbReference>
<name>A0A8C4MZV3_EQUAS</name>
<keyword evidence="11" id="KW-1185">Reference proteome</keyword>
<keyword evidence="6" id="KW-1133">Transmembrane helix</keyword>
<dbReference type="InterPro" id="IPR010548">
    <property type="entry name" value="BNIP3"/>
</dbReference>
<keyword evidence="7" id="KW-0496">Mitochondrion</keyword>
<organism evidence="10 11">
    <name type="scientific">Equus asinus</name>
    <name type="common">Donkey</name>
    <name type="synonym">Equus africanus asinus</name>
    <dbReference type="NCBI Taxonomy" id="9793"/>
    <lineage>
        <taxon>Eukaryota</taxon>
        <taxon>Metazoa</taxon>
        <taxon>Chordata</taxon>
        <taxon>Craniata</taxon>
        <taxon>Vertebrata</taxon>
        <taxon>Euteleostomi</taxon>
        <taxon>Mammalia</taxon>
        <taxon>Eutheria</taxon>
        <taxon>Laurasiatheria</taxon>
        <taxon>Perissodactyla</taxon>
        <taxon>Equidae</taxon>
        <taxon>Equus</taxon>
    </lineage>
</organism>
<evidence type="ECO:0000256" key="8">
    <source>
        <dbReference type="ARBA" id="ARBA00023136"/>
    </source>
</evidence>
<dbReference type="GO" id="GO:0005783">
    <property type="term" value="C:endoplasmic reticulum"/>
    <property type="evidence" value="ECO:0007669"/>
    <property type="project" value="TreeGrafter"/>
</dbReference>
<dbReference type="GO" id="GO:0005741">
    <property type="term" value="C:mitochondrial outer membrane"/>
    <property type="evidence" value="ECO:0007669"/>
    <property type="project" value="TreeGrafter"/>
</dbReference>
<dbReference type="GO" id="GO:0042802">
    <property type="term" value="F:identical protein binding"/>
    <property type="evidence" value="ECO:0007669"/>
    <property type="project" value="UniProtKB-ARBA"/>
</dbReference>
<dbReference type="AlphaFoldDB" id="A0A8C4MZV3"/>
<evidence type="ECO:0000313" key="11">
    <source>
        <dbReference type="Proteomes" id="UP000694387"/>
    </source>
</evidence>
<feature type="region of interest" description="Disordered" evidence="9">
    <location>
        <begin position="16"/>
        <end position="43"/>
    </location>
</feature>
<dbReference type="Ensembl" id="ENSEAST00005036652.2">
    <property type="protein sequence ID" value="ENSEASP00005033616.1"/>
    <property type="gene ID" value="ENSEASG00005023032.2"/>
</dbReference>
<dbReference type="PANTHER" id="PTHR15186">
    <property type="entry name" value="RE48077P"/>
    <property type="match status" value="1"/>
</dbReference>
<reference evidence="10" key="3">
    <citation type="submission" date="2025-09" db="UniProtKB">
        <authorList>
            <consortium name="Ensembl"/>
        </authorList>
    </citation>
    <scope>IDENTIFICATION</scope>
</reference>
<proteinExistence type="inferred from homology"/>
<dbReference type="OMA" id="CPQWCAK"/>
<dbReference type="PANTHER" id="PTHR15186:SF4">
    <property type="entry name" value="BCL2_ADENOVIRUS E1B 19 KDA PROTEIN-INTERACTING PROTEIN 3"/>
    <property type="match status" value="1"/>
</dbReference>
<evidence type="ECO:0000256" key="2">
    <source>
        <dbReference type="ARBA" id="ARBA00004325"/>
    </source>
</evidence>
<reference evidence="10" key="2">
    <citation type="submission" date="2025-08" db="UniProtKB">
        <authorList>
            <consortium name="Ensembl"/>
        </authorList>
    </citation>
    <scope>IDENTIFICATION</scope>
</reference>
<dbReference type="GO" id="GO:0043065">
    <property type="term" value="P:positive regulation of apoptotic process"/>
    <property type="evidence" value="ECO:0007669"/>
    <property type="project" value="InterPro"/>
</dbReference>
<reference evidence="10 11" key="1">
    <citation type="journal article" date="2020" name="Nat. Commun.">
        <title>Donkey genomes provide new insights into domestication and selection for coat color.</title>
        <authorList>
            <person name="Wang"/>
            <person name="C."/>
            <person name="Li"/>
            <person name="H."/>
            <person name="Guo"/>
            <person name="Y."/>
            <person name="Huang"/>
            <person name="J."/>
            <person name="Sun"/>
            <person name="Y."/>
            <person name="Min"/>
            <person name="J."/>
            <person name="Wang"/>
            <person name="J."/>
            <person name="Fang"/>
            <person name="X."/>
            <person name="Zhao"/>
            <person name="Z."/>
            <person name="Wang"/>
            <person name="S."/>
            <person name="Zhang"/>
            <person name="Y."/>
            <person name="Liu"/>
            <person name="Q."/>
            <person name="Jiang"/>
            <person name="Q."/>
            <person name="Wang"/>
            <person name="X."/>
            <person name="Guo"/>
            <person name="Y."/>
            <person name="Yang"/>
            <person name="C."/>
            <person name="Wang"/>
            <person name="Y."/>
            <person name="Tian"/>
            <person name="F."/>
            <person name="Zhuang"/>
            <person name="G."/>
            <person name="Fan"/>
            <person name="Y."/>
            <person name="Gao"/>
            <person name="Q."/>
            <person name="Li"/>
            <person name="Y."/>
            <person name="Ju"/>
            <person name="Z."/>
            <person name="Li"/>
            <person name="J."/>
            <person name="Li"/>
            <person name="R."/>
            <person name="Hou"/>
            <person name="M."/>
            <person name="Yang"/>
            <person name="G."/>
            <person name="Liu"/>
            <person name="G."/>
            <person name="Liu"/>
            <person name="W."/>
            <person name="Guo"/>
            <person name="J."/>
            <person name="Pan"/>
            <person name="S."/>
            <person name="Fan"/>
            <person name="G."/>
            <person name="Zhang"/>
            <person name="W."/>
            <person name="Zhang"/>
            <person name="R."/>
            <person name="Yu"/>
            <person name="J."/>
            <person name="Zhang"/>
            <person name="X."/>
            <person name="Yin"/>
            <person name="Q."/>
            <person name="Ji"/>
            <person name="C."/>
            <person name="Jin"/>
            <person name="Y."/>
            <person name="Yue"/>
            <person name="G."/>
            <person name="Liu"/>
            <person name="M."/>
            <person name="Xu"/>
            <person name="J."/>
            <person name="Liu"/>
            <person name="S."/>
            <person name="Jordana"/>
            <person name="J."/>
            <person name="Noce"/>
            <person name="A."/>
            <person name="Amills"/>
            <person name="M."/>
            <person name="Wu"/>
            <person name="D.D."/>
            <person name="Li"/>
            <person name="S."/>
            <person name="Zhou"/>
            <person name="X. and Zhong"/>
            <person name="J."/>
        </authorList>
    </citation>
    <scope>NUCLEOTIDE SEQUENCE [LARGE SCALE GENOMIC DNA]</scope>
</reference>
<dbReference type="GO" id="GO:0097345">
    <property type="term" value="P:mitochondrial outer membrane permeabilization"/>
    <property type="evidence" value="ECO:0007669"/>
    <property type="project" value="TreeGrafter"/>
</dbReference>
<dbReference type="GO" id="GO:0005635">
    <property type="term" value="C:nuclear envelope"/>
    <property type="evidence" value="ECO:0007669"/>
    <property type="project" value="TreeGrafter"/>
</dbReference>
<comment type="subcellular location">
    <subcellularLocation>
        <location evidence="1">Membrane</location>
        <topology evidence="1">Single-pass membrane protein</topology>
    </subcellularLocation>
    <subcellularLocation>
        <location evidence="2">Mitochondrion membrane</location>
    </subcellularLocation>
</comment>
<evidence type="ECO:0000256" key="3">
    <source>
        <dbReference type="ARBA" id="ARBA00007710"/>
    </source>
</evidence>
<evidence type="ECO:0000313" key="10">
    <source>
        <dbReference type="Ensembl" id="ENSEASP00005033616.1"/>
    </source>
</evidence>
<evidence type="ECO:0000256" key="4">
    <source>
        <dbReference type="ARBA" id="ARBA00022692"/>
    </source>
</evidence>
<evidence type="ECO:0000256" key="5">
    <source>
        <dbReference type="ARBA" id="ARBA00022703"/>
    </source>
</evidence>
<keyword evidence="5" id="KW-0053">Apoptosis</keyword>
<accession>A0A8C4MZV3</accession>
<keyword evidence="4" id="KW-0812">Transmembrane</keyword>
<dbReference type="GeneTree" id="ENSGT01000000215858"/>
<protein>
    <submittedName>
        <fullName evidence="10">Uncharacterized protein</fullName>
    </submittedName>
</protein>
<evidence type="ECO:0000256" key="9">
    <source>
        <dbReference type="SAM" id="MobiDB-lite"/>
    </source>
</evidence>
<keyword evidence="8" id="KW-0472">Membrane</keyword>